<keyword evidence="1" id="KW-0227">DNA damage</keyword>
<accession>A0ABY6KK92</accession>
<keyword evidence="3" id="KW-0238">DNA-binding</keyword>
<dbReference type="PANTHER" id="PTHR13235:SF2">
    <property type="entry name" value="SINGLE-STRAND SELECTIVE MONOFUNCTIONAL URACIL DNA GLYCOSYLASE"/>
    <property type="match status" value="1"/>
</dbReference>
<name>A0ABY6KK92_9ARAC</name>
<reference evidence="5 6" key="1">
    <citation type="submission" date="2022-01" db="EMBL/GenBank/DDBJ databases">
        <title>A chromosomal length assembly of Cordylochernes scorpioides.</title>
        <authorList>
            <person name="Zeh D."/>
            <person name="Zeh J."/>
        </authorList>
    </citation>
    <scope>NUCLEOTIDE SEQUENCE [LARGE SCALE GENOMIC DNA]</scope>
    <source>
        <strain evidence="5">IN4F17</strain>
        <tissue evidence="5">Whole Body</tissue>
    </source>
</reference>
<evidence type="ECO:0000256" key="4">
    <source>
        <dbReference type="ARBA" id="ARBA00023204"/>
    </source>
</evidence>
<dbReference type="InterPro" id="IPR039134">
    <property type="entry name" value="SMUG1"/>
</dbReference>
<organism evidence="5 6">
    <name type="scientific">Cordylochernes scorpioides</name>
    <dbReference type="NCBI Taxonomy" id="51811"/>
    <lineage>
        <taxon>Eukaryota</taxon>
        <taxon>Metazoa</taxon>
        <taxon>Ecdysozoa</taxon>
        <taxon>Arthropoda</taxon>
        <taxon>Chelicerata</taxon>
        <taxon>Arachnida</taxon>
        <taxon>Pseudoscorpiones</taxon>
        <taxon>Cheliferoidea</taxon>
        <taxon>Chernetidae</taxon>
        <taxon>Cordylochernes</taxon>
    </lineage>
</organism>
<gene>
    <name evidence="5" type="ORF">LAZ67_6002510</name>
</gene>
<sequence length="139" mass="15823">MNADYYYNQFISIETIQSSALKQLAFGDPVKYVYNPLEYASEPHQLYLKKYCKGTKKVLFIGMNPGPYGMAQTGVPFGEVELVRDWLGINGAVSQPDPQHPKRPILGFNCHRREVWCESKLVFCSSTYNNGWCFGKSPL</sequence>
<evidence type="ECO:0000256" key="2">
    <source>
        <dbReference type="ARBA" id="ARBA00022801"/>
    </source>
</evidence>
<evidence type="ECO:0000256" key="1">
    <source>
        <dbReference type="ARBA" id="ARBA00022763"/>
    </source>
</evidence>
<dbReference type="PANTHER" id="PTHR13235">
    <property type="entry name" value="SINGLE-STRAND SELECTIVE MONOFUNCTIONAL URACIL DNA GLYCOSYLASE"/>
    <property type="match status" value="1"/>
</dbReference>
<dbReference type="Gene3D" id="3.40.470.10">
    <property type="entry name" value="Uracil-DNA glycosylase-like domain"/>
    <property type="match status" value="1"/>
</dbReference>
<keyword evidence="2" id="KW-0378">Hydrolase</keyword>
<evidence type="ECO:0000256" key="3">
    <source>
        <dbReference type="ARBA" id="ARBA00023125"/>
    </source>
</evidence>
<evidence type="ECO:0000313" key="6">
    <source>
        <dbReference type="Proteomes" id="UP001235939"/>
    </source>
</evidence>
<dbReference type="SUPFAM" id="SSF52141">
    <property type="entry name" value="Uracil-DNA glycosylase-like"/>
    <property type="match status" value="1"/>
</dbReference>
<keyword evidence="4" id="KW-0234">DNA repair</keyword>
<evidence type="ECO:0000313" key="5">
    <source>
        <dbReference type="EMBL" id="UYV69124.1"/>
    </source>
</evidence>
<protein>
    <submittedName>
        <fullName evidence="5">SMUG1</fullName>
    </submittedName>
</protein>
<dbReference type="Proteomes" id="UP001235939">
    <property type="component" value="Chromosome 06"/>
</dbReference>
<dbReference type="InterPro" id="IPR036895">
    <property type="entry name" value="Uracil-DNA_glycosylase-like_sf"/>
</dbReference>
<proteinExistence type="predicted"/>
<keyword evidence="6" id="KW-1185">Reference proteome</keyword>
<dbReference type="EMBL" id="CP092868">
    <property type="protein sequence ID" value="UYV69124.1"/>
    <property type="molecule type" value="Genomic_DNA"/>
</dbReference>